<organism evidence="2 3">
    <name type="scientific">Eumeta variegata</name>
    <name type="common">Bagworm moth</name>
    <name type="synonym">Eumeta japonica</name>
    <dbReference type="NCBI Taxonomy" id="151549"/>
    <lineage>
        <taxon>Eukaryota</taxon>
        <taxon>Metazoa</taxon>
        <taxon>Ecdysozoa</taxon>
        <taxon>Arthropoda</taxon>
        <taxon>Hexapoda</taxon>
        <taxon>Insecta</taxon>
        <taxon>Pterygota</taxon>
        <taxon>Neoptera</taxon>
        <taxon>Endopterygota</taxon>
        <taxon>Lepidoptera</taxon>
        <taxon>Glossata</taxon>
        <taxon>Ditrysia</taxon>
        <taxon>Tineoidea</taxon>
        <taxon>Psychidae</taxon>
        <taxon>Oiketicinae</taxon>
        <taxon>Eumeta</taxon>
    </lineage>
</organism>
<dbReference type="GO" id="GO:0007283">
    <property type="term" value="P:spermatogenesis"/>
    <property type="evidence" value="ECO:0007669"/>
    <property type="project" value="TreeGrafter"/>
</dbReference>
<dbReference type="PROSITE" id="PS50304">
    <property type="entry name" value="TUDOR"/>
    <property type="match status" value="2"/>
</dbReference>
<dbReference type="GO" id="GO:0034587">
    <property type="term" value="P:piRNA processing"/>
    <property type="evidence" value="ECO:0007669"/>
    <property type="project" value="TreeGrafter"/>
</dbReference>
<dbReference type="STRING" id="151549.A0A4C1TJ50"/>
<sequence length="352" mass="40242">MRRKPEKIKANQSVVGRVCSAYSAEDDCFYRGRIEGVLAADKGYEIFLLDYGNIITTQDIRELPEDLRLITSLALKCQLNSVPSGVVDSVLEERFSALLETHFGEFYEILQDEVDETTRIHTVKLQVNYKDLAEELEKAVESNTAVEEVFSPLPTLYDCSIIHVNSPTSFYVQLTKDVSQLEHITDVLLDAETEFPQFTNLQIGAICAAQFPEDLAYYRAEIVALLDDNKCEVHYIDFGNNSITDKFYKLPEDLLKIERFSKHCSLDASCPQTSEMIQHFSQFIDARFSETFQLEFLKTSDTLNIVRVFYQEKNIIQEILQIIKNDSVPEEETAIEHLTKLEDANETIGSEQ</sequence>
<dbReference type="Proteomes" id="UP000299102">
    <property type="component" value="Unassembled WGS sequence"/>
</dbReference>
<dbReference type="InterPro" id="IPR050621">
    <property type="entry name" value="Tudor_domain_containing"/>
</dbReference>
<dbReference type="AlphaFoldDB" id="A0A4C1TJ50"/>
<feature type="domain" description="Tudor" evidence="1">
    <location>
        <begin position="12"/>
        <end position="72"/>
    </location>
</feature>
<keyword evidence="3" id="KW-1185">Reference proteome</keyword>
<dbReference type="Gene3D" id="2.30.30.140">
    <property type="match status" value="1"/>
</dbReference>
<dbReference type="Gene3D" id="2.40.50.790">
    <property type="match status" value="1"/>
</dbReference>
<dbReference type="PANTHER" id="PTHR22948:SF15">
    <property type="entry name" value="TUDOR DOMAIN-CONTAINING PROTEIN 6"/>
    <property type="match status" value="1"/>
</dbReference>
<dbReference type="SUPFAM" id="SSF63748">
    <property type="entry name" value="Tudor/PWWP/MBT"/>
    <property type="match status" value="2"/>
</dbReference>
<dbReference type="PANTHER" id="PTHR22948">
    <property type="entry name" value="TUDOR DOMAIN CONTAINING PROTEIN"/>
    <property type="match status" value="1"/>
</dbReference>
<comment type="caution">
    <text evidence="2">The sequence shown here is derived from an EMBL/GenBank/DDBJ whole genome shotgun (WGS) entry which is preliminary data.</text>
</comment>
<name>A0A4C1TJ50_EUMVA</name>
<accession>A0A4C1TJ50</accession>
<dbReference type="Pfam" id="PF00567">
    <property type="entry name" value="TUDOR"/>
    <property type="match status" value="2"/>
</dbReference>
<evidence type="ECO:0000259" key="1">
    <source>
        <dbReference type="PROSITE" id="PS50304"/>
    </source>
</evidence>
<dbReference type="OrthoDB" id="9989103at2759"/>
<protein>
    <submittedName>
        <fullName evidence="2">Maternal protein tudor</fullName>
    </submittedName>
</protein>
<evidence type="ECO:0000313" key="2">
    <source>
        <dbReference type="EMBL" id="GBP13428.1"/>
    </source>
</evidence>
<dbReference type="GO" id="GO:0043186">
    <property type="term" value="C:P granule"/>
    <property type="evidence" value="ECO:0007669"/>
    <property type="project" value="TreeGrafter"/>
</dbReference>
<gene>
    <name evidence="2" type="primary">tud</name>
    <name evidence="2" type="ORF">EVAR_72078_1</name>
</gene>
<reference evidence="2 3" key="1">
    <citation type="journal article" date="2019" name="Commun. Biol.">
        <title>The bagworm genome reveals a unique fibroin gene that provides high tensile strength.</title>
        <authorList>
            <person name="Kono N."/>
            <person name="Nakamura H."/>
            <person name="Ohtoshi R."/>
            <person name="Tomita M."/>
            <person name="Numata K."/>
            <person name="Arakawa K."/>
        </authorList>
    </citation>
    <scope>NUCLEOTIDE SEQUENCE [LARGE SCALE GENOMIC DNA]</scope>
</reference>
<proteinExistence type="predicted"/>
<dbReference type="InterPro" id="IPR002999">
    <property type="entry name" value="Tudor"/>
</dbReference>
<dbReference type="SMART" id="SM00333">
    <property type="entry name" value="TUDOR"/>
    <property type="match status" value="2"/>
</dbReference>
<feature type="domain" description="Tudor" evidence="1">
    <location>
        <begin position="200"/>
        <end position="259"/>
    </location>
</feature>
<dbReference type="EMBL" id="BGZK01005300">
    <property type="protein sequence ID" value="GBP13428.1"/>
    <property type="molecule type" value="Genomic_DNA"/>
</dbReference>
<dbReference type="GO" id="GO:0030719">
    <property type="term" value="P:P granule organization"/>
    <property type="evidence" value="ECO:0007669"/>
    <property type="project" value="TreeGrafter"/>
</dbReference>
<evidence type="ECO:0000313" key="3">
    <source>
        <dbReference type="Proteomes" id="UP000299102"/>
    </source>
</evidence>